<gene>
    <name evidence="2" type="ORF">AADG42_06835</name>
</gene>
<sequence>MTRTPPLYPPPWKGHIHAGGQVGWLLAGMLGLFAVLFLTTALVSLRVALGTTLPLLAMGLLFAGFAIAVKPSRPTKGPVTVRNHPQPATVLSERHWIVRQRMILPGLAILTTLCAWQLWQTAAWAYGPLPKTPGRIVQHVLVVMLLLGMTALAWWMVLRSVRSDAIILTSTGLRLTADSPELAWGDIERIDATARENRASRLPQNAVLLLDVFPDGLQPRLVRVDNRVQHPCVVLGLLEAYRSHPELRAELGTPASVERSRQMTEELATLTRFGPPS</sequence>
<keyword evidence="1" id="KW-0472">Membrane</keyword>
<evidence type="ECO:0000256" key="1">
    <source>
        <dbReference type="SAM" id="Phobius"/>
    </source>
</evidence>
<evidence type="ECO:0000313" key="2">
    <source>
        <dbReference type="EMBL" id="XAN07023.1"/>
    </source>
</evidence>
<feature type="transmembrane region" description="Helical" evidence="1">
    <location>
        <begin position="139"/>
        <end position="158"/>
    </location>
</feature>
<proteinExistence type="predicted"/>
<feature type="transmembrane region" description="Helical" evidence="1">
    <location>
        <begin position="49"/>
        <end position="69"/>
    </location>
</feature>
<reference evidence="2 3" key="1">
    <citation type="submission" date="2024-04" db="EMBL/GenBank/DDBJ databases">
        <title>Isolation of an actinomycete strain from pig manure.</title>
        <authorList>
            <person name="Gong T."/>
            <person name="Yu Z."/>
            <person name="An M."/>
            <person name="Wei C."/>
            <person name="Yang W."/>
            <person name="Liu L."/>
        </authorList>
    </citation>
    <scope>NUCLEOTIDE SEQUENCE [LARGE SCALE GENOMIC DNA]</scope>
    <source>
        <strain evidence="2 3">ZF39</strain>
    </source>
</reference>
<feature type="transmembrane region" description="Helical" evidence="1">
    <location>
        <begin position="21"/>
        <end position="43"/>
    </location>
</feature>
<dbReference type="Proteomes" id="UP001442841">
    <property type="component" value="Chromosome"/>
</dbReference>
<accession>A0ABZ3FQE3</accession>
<dbReference type="RefSeq" id="WP_425308470.1">
    <property type="nucleotide sequence ID" value="NZ_CP154795.1"/>
</dbReference>
<evidence type="ECO:0000313" key="3">
    <source>
        <dbReference type="Proteomes" id="UP001442841"/>
    </source>
</evidence>
<protein>
    <recommendedName>
        <fullName evidence="4">PH domain-containing protein</fullName>
    </recommendedName>
</protein>
<feature type="transmembrane region" description="Helical" evidence="1">
    <location>
        <begin position="102"/>
        <end position="119"/>
    </location>
</feature>
<keyword evidence="1" id="KW-0812">Transmembrane</keyword>
<organism evidence="2 3">
    <name type="scientific">Ammonicoccus fulvus</name>
    <dbReference type="NCBI Taxonomy" id="3138240"/>
    <lineage>
        <taxon>Bacteria</taxon>
        <taxon>Bacillati</taxon>
        <taxon>Actinomycetota</taxon>
        <taxon>Actinomycetes</taxon>
        <taxon>Propionibacteriales</taxon>
        <taxon>Propionibacteriaceae</taxon>
        <taxon>Ammonicoccus</taxon>
    </lineage>
</organism>
<keyword evidence="3" id="KW-1185">Reference proteome</keyword>
<evidence type="ECO:0008006" key="4">
    <source>
        <dbReference type="Google" id="ProtNLM"/>
    </source>
</evidence>
<name>A0ABZ3FQE3_9ACTN</name>
<keyword evidence="1" id="KW-1133">Transmembrane helix</keyword>
<dbReference type="EMBL" id="CP154795">
    <property type="protein sequence ID" value="XAN07023.1"/>
    <property type="molecule type" value="Genomic_DNA"/>
</dbReference>